<protein>
    <submittedName>
        <fullName evidence="2">DUF5615 family PIN-like protein</fullName>
    </submittedName>
</protein>
<evidence type="ECO:0000259" key="1">
    <source>
        <dbReference type="Pfam" id="PF18480"/>
    </source>
</evidence>
<proteinExistence type="predicted"/>
<gene>
    <name evidence="2" type="ORF">ACFPFO_00650</name>
</gene>
<feature type="domain" description="DUF5615" evidence="1">
    <location>
        <begin position="1"/>
        <end position="64"/>
    </location>
</feature>
<comment type="caution">
    <text evidence="2">The sequence shown here is derived from an EMBL/GenBank/DDBJ whole genome shotgun (WGS) entry which is preliminary data.</text>
</comment>
<dbReference type="Proteomes" id="UP001595925">
    <property type="component" value="Unassembled WGS sequence"/>
</dbReference>
<dbReference type="Pfam" id="PF18480">
    <property type="entry name" value="DUF5615"/>
    <property type="match status" value="1"/>
</dbReference>
<reference evidence="2 3" key="1">
    <citation type="journal article" date="2019" name="Int. J. Syst. Evol. Microbiol.">
        <title>The Global Catalogue of Microorganisms (GCM) 10K type strain sequencing project: providing services to taxonomists for standard genome sequencing and annotation.</title>
        <authorList>
            <consortium name="The Broad Institute Genomics Platform"/>
            <consortium name="The Broad Institute Genome Sequencing Center for Infectious Disease"/>
            <person name="Wu L."/>
            <person name="Ma J."/>
        </authorList>
    </citation>
    <scope>NUCLEOTIDE SEQUENCE [LARGE SCALE GENOMIC DNA]</scope>
    <source>
        <strain evidence="2 3">CGMCC 1.15824</strain>
    </source>
</reference>
<name>A0ABD5Q967_9EURY</name>
<keyword evidence="3" id="KW-1185">Reference proteome</keyword>
<dbReference type="InterPro" id="IPR041049">
    <property type="entry name" value="DUF5615"/>
</dbReference>
<dbReference type="AlphaFoldDB" id="A0ABD5Q967"/>
<accession>A0ABD5Q967</accession>
<dbReference type="RefSeq" id="WP_224926099.1">
    <property type="nucleotide sequence ID" value="NZ_JAIVEF010000013.1"/>
</dbReference>
<sequence>MDENVHPAHISAVESVDHDVRRVEEMLRKGASDQEVLEAARNTDRIVLTYDRKDFSTVSDHSGVFIADELMEPHEVRRAISDVNRAYPTLDNVVEFLTDWV</sequence>
<dbReference type="EMBL" id="JBHSJG010000003">
    <property type="protein sequence ID" value="MFC4986305.1"/>
    <property type="molecule type" value="Genomic_DNA"/>
</dbReference>
<evidence type="ECO:0000313" key="2">
    <source>
        <dbReference type="EMBL" id="MFC4986305.1"/>
    </source>
</evidence>
<organism evidence="2 3">
    <name type="scientific">Saliphagus infecundisoli</name>
    <dbReference type="NCBI Taxonomy" id="1849069"/>
    <lineage>
        <taxon>Archaea</taxon>
        <taxon>Methanobacteriati</taxon>
        <taxon>Methanobacteriota</taxon>
        <taxon>Stenosarchaea group</taxon>
        <taxon>Halobacteria</taxon>
        <taxon>Halobacteriales</taxon>
        <taxon>Natrialbaceae</taxon>
        <taxon>Saliphagus</taxon>
    </lineage>
</organism>
<evidence type="ECO:0000313" key="3">
    <source>
        <dbReference type="Proteomes" id="UP001595925"/>
    </source>
</evidence>